<keyword evidence="3 9" id="KW-0732">Signal</keyword>
<dbReference type="Pfam" id="PF00082">
    <property type="entry name" value="Peptidase_S8"/>
    <property type="match status" value="1"/>
</dbReference>
<dbReference type="RefSeq" id="WP_219066017.1">
    <property type="nucleotide sequence ID" value="NZ_CAJUXY010000004.1"/>
</dbReference>
<feature type="compositionally biased region" description="Pro residues" evidence="7">
    <location>
        <begin position="39"/>
        <end position="49"/>
    </location>
</feature>
<dbReference type="PROSITE" id="PS00137">
    <property type="entry name" value="SUBTILASE_HIS"/>
    <property type="match status" value="1"/>
</dbReference>
<keyword evidence="4" id="KW-0378">Hydrolase</keyword>
<organism evidence="11 12">
    <name type="scientific">Candidatus Mycobacterium methanotrophicum</name>
    <dbReference type="NCBI Taxonomy" id="2943498"/>
    <lineage>
        <taxon>Bacteria</taxon>
        <taxon>Bacillati</taxon>
        <taxon>Actinomycetota</taxon>
        <taxon>Actinomycetes</taxon>
        <taxon>Mycobacteriales</taxon>
        <taxon>Mycobacteriaceae</taxon>
        <taxon>Mycobacterium</taxon>
    </lineage>
</organism>
<keyword evidence="8" id="KW-1133">Transmembrane helix</keyword>
<gene>
    <name evidence="11" type="primary">mycP</name>
    <name evidence="11" type="ORF">M5I08_23005</name>
</gene>
<feature type="region of interest" description="Disordered" evidence="7">
    <location>
        <begin position="35"/>
        <end position="76"/>
    </location>
</feature>
<evidence type="ECO:0000256" key="1">
    <source>
        <dbReference type="ARBA" id="ARBA00011073"/>
    </source>
</evidence>
<evidence type="ECO:0000313" key="11">
    <source>
        <dbReference type="EMBL" id="UQX10793.1"/>
    </source>
</evidence>
<evidence type="ECO:0000256" key="6">
    <source>
        <dbReference type="PROSITE-ProRule" id="PRU01240"/>
    </source>
</evidence>
<evidence type="ECO:0000256" key="2">
    <source>
        <dbReference type="ARBA" id="ARBA00022670"/>
    </source>
</evidence>
<evidence type="ECO:0000256" key="4">
    <source>
        <dbReference type="ARBA" id="ARBA00022801"/>
    </source>
</evidence>
<dbReference type="EMBL" id="CP097320">
    <property type="protein sequence ID" value="UQX10793.1"/>
    <property type="molecule type" value="Genomic_DNA"/>
</dbReference>
<accession>A0ABY4QKE1</accession>
<proteinExistence type="inferred from homology"/>
<sequence>MISARARLRCSCLAAALAAALLVCPPALAINQPQVDPGAKPPNGAPGPVQPMEKTGDCSSSGVIPGTDPGAATPNQRMMDPAAAWRVSRGEGQLVAVLDTGVRPGPRLPGVQPGGDYVETTDGLTDCDGHGTLVAGLIAGQPGDDGFAGIAPAARLLSLRVTSAKFSPRTPGGDPALARAAVDVVALGRAIVHAADLGARVINISAITCLPAGRNVDQAELGAAIRYAAVAKDAVIVAAAGNSGSGGSGGSGFAGASCESNPLTDLGRPDDPRNWAGATSVSVPSWWQPYVLSVASLTPEDQPSKFTMAGPWVGIAAPGEKIVSVSNRGDGGLANGLPNDHHQLAPLSSTGYAAGYVSGVAALVRSKYPDLNASQVIHRITATAHNGARVPSNVVGAGTLDPVAALTWELPAATNHDKAPVKRVAAPPEPAPKSPVPRIVAFTGTGALMLAVAAAAAIAARRRKEPTQ</sequence>
<dbReference type="GO" id="GO:0008233">
    <property type="term" value="F:peptidase activity"/>
    <property type="evidence" value="ECO:0007669"/>
    <property type="project" value="UniProtKB-KW"/>
</dbReference>
<dbReference type="GO" id="GO:0006508">
    <property type="term" value="P:proteolysis"/>
    <property type="evidence" value="ECO:0007669"/>
    <property type="project" value="UniProtKB-KW"/>
</dbReference>
<evidence type="ECO:0000256" key="5">
    <source>
        <dbReference type="ARBA" id="ARBA00022825"/>
    </source>
</evidence>
<comment type="caution">
    <text evidence="6">Lacks conserved residue(s) required for the propagation of feature annotation.</text>
</comment>
<feature type="signal peptide" evidence="9">
    <location>
        <begin position="1"/>
        <end position="29"/>
    </location>
</feature>
<name>A0ABY4QKE1_9MYCO</name>
<evidence type="ECO:0000256" key="7">
    <source>
        <dbReference type="SAM" id="MobiDB-lite"/>
    </source>
</evidence>
<evidence type="ECO:0000259" key="10">
    <source>
        <dbReference type="Pfam" id="PF00082"/>
    </source>
</evidence>
<dbReference type="Proteomes" id="UP001056610">
    <property type="component" value="Chromosome"/>
</dbReference>
<keyword evidence="12" id="KW-1185">Reference proteome</keyword>
<keyword evidence="8" id="KW-0472">Membrane</keyword>
<feature type="chain" id="PRO_5046132445" evidence="9">
    <location>
        <begin position="30"/>
        <end position="468"/>
    </location>
</feature>
<dbReference type="InterPro" id="IPR023834">
    <property type="entry name" value="T7SS_pept_S8A_mycosin"/>
</dbReference>
<evidence type="ECO:0000256" key="8">
    <source>
        <dbReference type="SAM" id="Phobius"/>
    </source>
</evidence>
<feature type="domain" description="Peptidase S8/S53" evidence="10">
    <location>
        <begin position="90"/>
        <end position="398"/>
    </location>
</feature>
<keyword evidence="8" id="KW-0812">Transmembrane</keyword>
<evidence type="ECO:0000256" key="3">
    <source>
        <dbReference type="ARBA" id="ARBA00022729"/>
    </source>
</evidence>
<dbReference type="PROSITE" id="PS51892">
    <property type="entry name" value="SUBTILASE"/>
    <property type="match status" value="1"/>
</dbReference>
<protein>
    <submittedName>
        <fullName evidence="11">Type VII secretion-associated serine protease mycosin</fullName>
    </submittedName>
</protein>
<comment type="similarity">
    <text evidence="1 6">Belongs to the peptidase S8 family.</text>
</comment>
<dbReference type="PANTHER" id="PTHR42884">
    <property type="entry name" value="PROPROTEIN CONVERTASE SUBTILISIN/KEXIN-RELATED"/>
    <property type="match status" value="1"/>
</dbReference>
<dbReference type="PANTHER" id="PTHR42884:SF14">
    <property type="entry name" value="NEUROENDOCRINE CONVERTASE 1"/>
    <property type="match status" value="1"/>
</dbReference>
<evidence type="ECO:0000256" key="9">
    <source>
        <dbReference type="SAM" id="SignalP"/>
    </source>
</evidence>
<evidence type="ECO:0000313" key="12">
    <source>
        <dbReference type="Proteomes" id="UP001056610"/>
    </source>
</evidence>
<feature type="transmembrane region" description="Helical" evidence="8">
    <location>
        <begin position="439"/>
        <end position="460"/>
    </location>
</feature>
<keyword evidence="5" id="KW-0720">Serine protease</keyword>
<keyword evidence="2 11" id="KW-0645">Protease</keyword>
<dbReference type="NCBIfam" id="TIGR03921">
    <property type="entry name" value="T7SS_mycosin"/>
    <property type="match status" value="1"/>
</dbReference>
<dbReference type="InterPro" id="IPR022398">
    <property type="entry name" value="Peptidase_S8_His-AS"/>
</dbReference>
<reference evidence="11" key="1">
    <citation type="submission" date="2022-05" db="EMBL/GenBank/DDBJ databases">
        <title>A methanotrophic Mycobacterium dominates a cave microbial ecosystem.</title>
        <authorList>
            <person name="Van Spanning R.J.M."/>
            <person name="Guan Q."/>
            <person name="Melkonian C."/>
            <person name="Gallant J."/>
            <person name="Polerecky L."/>
            <person name="Flot J.-F."/>
            <person name="Brandt B.W."/>
            <person name="Braster M."/>
            <person name="Iturbe Espinoza P."/>
            <person name="Aerts J."/>
            <person name="Meima-Franke M."/>
            <person name="Piersma S.R."/>
            <person name="Bunduc C."/>
            <person name="Ummels R."/>
            <person name="Pain A."/>
            <person name="Fleming E.J."/>
            <person name="van der Wel N."/>
            <person name="Gherman V.D."/>
            <person name="Sarbu S.M."/>
            <person name="Bodelier P.L.E."/>
            <person name="Bitter W."/>
        </authorList>
    </citation>
    <scope>NUCLEOTIDE SEQUENCE</scope>
    <source>
        <strain evidence="11">Sulfur Cave</strain>
    </source>
</reference>
<dbReference type="InterPro" id="IPR000209">
    <property type="entry name" value="Peptidase_S8/S53_dom"/>
</dbReference>